<reference evidence="2" key="1">
    <citation type="submission" date="2020-08" db="EMBL/GenBank/DDBJ databases">
        <title>Multicomponent nature underlies the extraordinary mechanical properties of spider dragline silk.</title>
        <authorList>
            <person name="Kono N."/>
            <person name="Nakamura H."/>
            <person name="Mori M."/>
            <person name="Yoshida Y."/>
            <person name="Ohtoshi R."/>
            <person name="Malay A.D."/>
            <person name="Moran D.A.P."/>
            <person name="Tomita M."/>
            <person name="Numata K."/>
            <person name="Arakawa K."/>
        </authorList>
    </citation>
    <scope>NUCLEOTIDE SEQUENCE</scope>
</reference>
<dbReference type="Proteomes" id="UP000886998">
    <property type="component" value="Unassembled WGS sequence"/>
</dbReference>
<name>A0A8X6XLH3_9ARAC</name>
<evidence type="ECO:0000313" key="2">
    <source>
        <dbReference type="EMBL" id="GFY56152.1"/>
    </source>
</evidence>
<evidence type="ECO:0000313" key="3">
    <source>
        <dbReference type="Proteomes" id="UP000886998"/>
    </source>
</evidence>
<proteinExistence type="predicted"/>
<feature type="compositionally biased region" description="Polar residues" evidence="1">
    <location>
        <begin position="1"/>
        <end position="26"/>
    </location>
</feature>
<feature type="region of interest" description="Disordered" evidence="1">
    <location>
        <begin position="1"/>
        <end position="32"/>
    </location>
</feature>
<accession>A0A8X6XLH3</accession>
<dbReference type="AlphaFoldDB" id="A0A8X6XLH3"/>
<gene>
    <name evidence="2" type="primary">NCL1_32524</name>
    <name evidence="2" type="ORF">TNIN_214551</name>
</gene>
<evidence type="ECO:0000256" key="1">
    <source>
        <dbReference type="SAM" id="MobiDB-lite"/>
    </source>
</evidence>
<comment type="caution">
    <text evidence="2">The sequence shown here is derived from an EMBL/GenBank/DDBJ whole genome shotgun (WGS) entry which is preliminary data.</text>
</comment>
<dbReference type="EMBL" id="BMAV01010778">
    <property type="protein sequence ID" value="GFY56152.1"/>
    <property type="molecule type" value="Genomic_DNA"/>
</dbReference>
<keyword evidence="3" id="KW-1185">Reference proteome</keyword>
<organism evidence="2 3">
    <name type="scientific">Trichonephila inaurata madagascariensis</name>
    <dbReference type="NCBI Taxonomy" id="2747483"/>
    <lineage>
        <taxon>Eukaryota</taxon>
        <taxon>Metazoa</taxon>
        <taxon>Ecdysozoa</taxon>
        <taxon>Arthropoda</taxon>
        <taxon>Chelicerata</taxon>
        <taxon>Arachnida</taxon>
        <taxon>Araneae</taxon>
        <taxon>Araneomorphae</taxon>
        <taxon>Entelegynae</taxon>
        <taxon>Araneoidea</taxon>
        <taxon>Nephilidae</taxon>
        <taxon>Trichonephila</taxon>
        <taxon>Trichonephila inaurata</taxon>
    </lineage>
</organism>
<sequence length="138" mass="15422">MAQNTDYPSETDYQNATLPKSGNSTLERPIGPTSCARFEATKAAIRRYTIIALGFENMITTLHQSNAQDEHDPTFVEMVKQRTIYEDPLEKAVSEYGSLPYCDTPGCPVHETPTSSPLKSQPTKRKYEDGFISPMKSI</sequence>
<protein>
    <submittedName>
        <fullName evidence="2">Uncharacterized protein</fullName>
    </submittedName>
</protein>